<protein>
    <submittedName>
        <fullName evidence="2">N-acetyllactosaminide beta-1,3-N-acetylglucosaminyltransferase</fullName>
    </submittedName>
</protein>
<sequence length="359" mass="42738">MVMYKNKLKYLPNVISSNKHVVHNSRITLVLHISNDYINADLQKTFSNWKGPISLAVYFPTNIHTVESICAFCQIKNMNFDSRYVSVHFIYPATKSNTFINGTFLNFSNSSCDSKIFLRNNCLGKKLTLEEKISKSVPYPINTVRNIARKLSKTKYIIISDVGLYFSSDFEVRTLRLARQTLRNASRKTLAIRIFEIKDKINKMPKNKAELLKLFRKRYAFEFHPYNKHGQHVERLDEWFAKPDKRKLTIQFIKKYDNKQWEPPLIMKRDNPSWHEETFLYPNRDNASLRWKMCRLNFQFMIVNSVFIYHQGLKKESEKINLRKIREEMKPQYVKILGSFNRKIDQLYPKTKTKCPKFF</sequence>
<dbReference type="Proteomes" id="UP000095286">
    <property type="component" value="Unplaced"/>
</dbReference>
<reference evidence="2" key="1">
    <citation type="submission" date="2016-11" db="UniProtKB">
        <authorList>
            <consortium name="WormBaseParasite"/>
        </authorList>
    </citation>
    <scope>IDENTIFICATION</scope>
    <source>
        <strain evidence="2">KR3021</strain>
    </source>
</reference>
<proteinExistence type="predicted"/>
<evidence type="ECO:0000313" key="1">
    <source>
        <dbReference type="Proteomes" id="UP000095286"/>
    </source>
</evidence>
<organism evidence="1 2">
    <name type="scientific">Rhabditophanes sp. KR3021</name>
    <dbReference type="NCBI Taxonomy" id="114890"/>
    <lineage>
        <taxon>Eukaryota</taxon>
        <taxon>Metazoa</taxon>
        <taxon>Ecdysozoa</taxon>
        <taxon>Nematoda</taxon>
        <taxon>Chromadorea</taxon>
        <taxon>Rhabditida</taxon>
        <taxon>Tylenchina</taxon>
        <taxon>Panagrolaimomorpha</taxon>
        <taxon>Strongyloidoidea</taxon>
        <taxon>Alloionematidae</taxon>
        <taxon>Rhabditophanes</taxon>
    </lineage>
</organism>
<evidence type="ECO:0000313" key="2">
    <source>
        <dbReference type="WBParaSite" id="RSKR_0000345700.1"/>
    </source>
</evidence>
<dbReference type="WBParaSite" id="RSKR_0000345700.1">
    <property type="protein sequence ID" value="RSKR_0000345700.1"/>
    <property type="gene ID" value="RSKR_0000345700"/>
</dbReference>
<accession>A0AC35TS80</accession>
<name>A0AC35TS80_9BILA</name>